<dbReference type="InterPro" id="IPR036890">
    <property type="entry name" value="HATPase_C_sf"/>
</dbReference>
<dbReference type="Gene3D" id="3.30.565.10">
    <property type="entry name" value="Histidine kinase-like ATPase, C-terminal domain"/>
    <property type="match status" value="1"/>
</dbReference>
<dbReference type="Proteomes" id="UP001320544">
    <property type="component" value="Chromosome"/>
</dbReference>
<organism evidence="3 4">
    <name type="scientific">Raoultibacter timonensis</name>
    <dbReference type="NCBI Taxonomy" id="1907662"/>
    <lineage>
        <taxon>Bacteria</taxon>
        <taxon>Bacillati</taxon>
        <taxon>Actinomycetota</taxon>
        <taxon>Coriobacteriia</taxon>
        <taxon>Eggerthellales</taxon>
        <taxon>Eggerthellaceae</taxon>
        <taxon>Raoultibacter</taxon>
    </lineage>
</organism>
<feature type="transmembrane region" description="Helical" evidence="1">
    <location>
        <begin position="12"/>
        <end position="29"/>
    </location>
</feature>
<sequence>MISGYFLDTTGIIWQVPCLLECLVFFVLVRPLQSRRPLGWPAAWAAIALVAYQMLVTYLHQQFSIDFFLCLAGYFSYLGWEKSSSKQQDLYVSCVFILCVEAGKIVALDLFMQPFVDLFSQWSPLALTLLNFGLTFGVLAAISLLVSRWLFDNGAENLTWTQCLSILLPILPFMLLRSRSYAYENADTPLYQDMVLTLLLLLGSIIVIIVVNAANLSSVVKKAELLQMEALLREQHQHYAMKKNAVDAVRRQYHDLKHYLGTLESSHDIGQVQAFVEGMSQSISPYEAFVETGNEAVDIILADKAALCQSERIRLVPYVDASRLGFMTSFELCALFGNALDNAIEATAPLGEEALREIALKVSYDRNLMVMRVNNNFVGELSKRGQRLATTKSQREGHGFGLDSIEEIAQKHGGAMSFEAKDGVFVLNVVIPVPA</sequence>
<feature type="transmembrane region" description="Helical" evidence="1">
    <location>
        <begin position="158"/>
        <end position="175"/>
    </location>
</feature>
<reference evidence="3 4" key="1">
    <citation type="submission" date="2022-01" db="EMBL/GenBank/DDBJ databases">
        <title>Novel bile acid biosynthetic pathways are enriched in the microbiome of centenarians.</title>
        <authorList>
            <person name="Sato Y."/>
            <person name="Atarashi K."/>
            <person name="Plichta R.D."/>
            <person name="Arai Y."/>
            <person name="Sasajima S."/>
            <person name="Kearney M.S."/>
            <person name="Suda W."/>
            <person name="Takeshita K."/>
            <person name="Sasaki T."/>
            <person name="Okamoto S."/>
            <person name="Skelly N.A."/>
            <person name="Okamura Y."/>
            <person name="Vlamakis H."/>
            <person name="Li Y."/>
            <person name="Tanoue T."/>
            <person name="Takei H."/>
            <person name="Nittono H."/>
            <person name="Narushima S."/>
            <person name="Irie J."/>
            <person name="Itoh H."/>
            <person name="Moriya K."/>
            <person name="Sugiura Y."/>
            <person name="Suematsu M."/>
            <person name="Moritoki N."/>
            <person name="Shibata S."/>
            <person name="Littman R.D."/>
            <person name="Fischbach A.M."/>
            <person name="Uwamino Y."/>
            <person name="Inoue T."/>
            <person name="Honda A."/>
            <person name="Hattori M."/>
            <person name="Murai T."/>
            <person name="Xavier J.R."/>
            <person name="Hirose N."/>
            <person name="Honda K."/>
        </authorList>
    </citation>
    <scope>NUCLEOTIDE SEQUENCE [LARGE SCALE GENOMIC DNA]</scope>
    <source>
        <strain evidence="3 4">CE91-St30</strain>
    </source>
</reference>
<evidence type="ECO:0000313" key="3">
    <source>
        <dbReference type="EMBL" id="BDE97330.1"/>
    </source>
</evidence>
<keyword evidence="1" id="KW-1133">Transmembrane helix</keyword>
<dbReference type="SUPFAM" id="SSF55874">
    <property type="entry name" value="ATPase domain of HSP90 chaperone/DNA topoisomerase II/histidine kinase"/>
    <property type="match status" value="1"/>
</dbReference>
<feature type="domain" description="Sensor histidine kinase NatK-like C-terminal" evidence="2">
    <location>
        <begin position="328"/>
        <end position="432"/>
    </location>
</feature>
<dbReference type="Pfam" id="PF14501">
    <property type="entry name" value="HATPase_c_5"/>
    <property type="match status" value="1"/>
</dbReference>
<gene>
    <name evidence="3" type="ORF">CE91St30_26630</name>
</gene>
<dbReference type="PANTHER" id="PTHR40448">
    <property type="entry name" value="TWO-COMPONENT SENSOR HISTIDINE KINASE"/>
    <property type="match status" value="1"/>
</dbReference>
<feature type="transmembrane region" description="Helical" evidence="1">
    <location>
        <begin position="124"/>
        <end position="146"/>
    </location>
</feature>
<dbReference type="EMBL" id="AP025564">
    <property type="protein sequence ID" value="BDE97330.1"/>
    <property type="molecule type" value="Genomic_DNA"/>
</dbReference>
<feature type="transmembrane region" description="Helical" evidence="1">
    <location>
        <begin position="195"/>
        <end position="214"/>
    </location>
</feature>
<evidence type="ECO:0000259" key="2">
    <source>
        <dbReference type="Pfam" id="PF14501"/>
    </source>
</evidence>
<proteinExistence type="predicted"/>
<name>A0ABM7WLW4_9ACTN</name>
<evidence type="ECO:0000313" key="4">
    <source>
        <dbReference type="Proteomes" id="UP001320544"/>
    </source>
</evidence>
<feature type="transmembrane region" description="Helical" evidence="1">
    <location>
        <begin position="61"/>
        <end position="78"/>
    </location>
</feature>
<accession>A0ABM7WLW4</accession>
<dbReference type="RefSeq" id="WP_244386578.1">
    <property type="nucleotide sequence ID" value="NZ_AP025564.1"/>
</dbReference>
<feature type="transmembrane region" description="Helical" evidence="1">
    <location>
        <begin position="90"/>
        <end position="112"/>
    </location>
</feature>
<feature type="transmembrane region" description="Helical" evidence="1">
    <location>
        <begin position="38"/>
        <end position="55"/>
    </location>
</feature>
<keyword evidence="1" id="KW-0812">Transmembrane</keyword>
<dbReference type="CDD" id="cd16935">
    <property type="entry name" value="HATPase_AgrC-ComD-like"/>
    <property type="match status" value="1"/>
</dbReference>
<protein>
    <submittedName>
        <fullName evidence="3">GHKL domain-containing protein</fullName>
    </submittedName>
</protein>
<keyword evidence="4" id="KW-1185">Reference proteome</keyword>
<dbReference type="PANTHER" id="PTHR40448:SF1">
    <property type="entry name" value="TWO-COMPONENT SENSOR HISTIDINE KINASE"/>
    <property type="match status" value="1"/>
</dbReference>
<evidence type="ECO:0000256" key="1">
    <source>
        <dbReference type="SAM" id="Phobius"/>
    </source>
</evidence>
<keyword evidence="1" id="KW-0472">Membrane</keyword>
<dbReference type="InterPro" id="IPR032834">
    <property type="entry name" value="NatK-like_C"/>
</dbReference>